<accession>A0AAV9Z5A1</accession>
<dbReference type="AlphaFoldDB" id="A0AAV9Z5A1"/>
<evidence type="ECO:0000256" key="1">
    <source>
        <dbReference type="SAM" id="MobiDB-lite"/>
    </source>
</evidence>
<evidence type="ECO:0000313" key="3">
    <source>
        <dbReference type="Proteomes" id="UP001362999"/>
    </source>
</evidence>
<sequence length="290" mass="31981">MGDRPGHEVRARIDGQRRLGRFRRGRISTPLLACSFPPRVHSRYRQHRLVCPHPYIIISSIPRALAGVVIVVIARARATLSSIICTYLPSSPTCAPEHGGSSTWRAGYTQLTPTSETTRFVRTSPFSFPPCDSMPTSSKSKSSFVGRRRPGAEAAGDWIGEGRGFIRVRMRVRMRIRVFRSVDDRDRFDSRGGRGGGSSAWIQSPRPPAPAPAPSPLSRTSTSTSTSTSISSPTSISHVVPRIQPIRISFRSATLPLAITRETLHCPCSALGYGLWCSRGSWSRRRKGRM</sequence>
<gene>
    <name evidence="2" type="ORF">R3P38DRAFT_715177</name>
</gene>
<dbReference type="Proteomes" id="UP001362999">
    <property type="component" value="Unassembled WGS sequence"/>
</dbReference>
<dbReference type="EMBL" id="JAWWNJ010000205">
    <property type="protein sequence ID" value="KAK6971756.1"/>
    <property type="molecule type" value="Genomic_DNA"/>
</dbReference>
<feature type="region of interest" description="Disordered" evidence="1">
    <location>
        <begin position="131"/>
        <end position="151"/>
    </location>
</feature>
<reference evidence="2 3" key="1">
    <citation type="journal article" date="2024" name="J Genomics">
        <title>Draft genome sequencing and assembly of Favolaschia claudopus CIRM-BRFM 2984 isolated from oak limbs.</title>
        <authorList>
            <person name="Navarro D."/>
            <person name="Drula E."/>
            <person name="Chaduli D."/>
            <person name="Cazenave R."/>
            <person name="Ahrendt S."/>
            <person name="Wang J."/>
            <person name="Lipzen A."/>
            <person name="Daum C."/>
            <person name="Barry K."/>
            <person name="Grigoriev I.V."/>
            <person name="Favel A."/>
            <person name="Rosso M.N."/>
            <person name="Martin F."/>
        </authorList>
    </citation>
    <scope>NUCLEOTIDE SEQUENCE [LARGE SCALE GENOMIC DNA]</scope>
    <source>
        <strain evidence="2 3">CIRM-BRFM 2984</strain>
    </source>
</reference>
<feature type="compositionally biased region" description="Low complexity" evidence="1">
    <location>
        <begin position="216"/>
        <end position="236"/>
    </location>
</feature>
<name>A0AAV9Z5A1_9AGAR</name>
<feature type="region of interest" description="Disordered" evidence="1">
    <location>
        <begin position="186"/>
        <end position="236"/>
    </location>
</feature>
<protein>
    <submittedName>
        <fullName evidence="2">Uncharacterized protein</fullName>
    </submittedName>
</protein>
<keyword evidence="3" id="KW-1185">Reference proteome</keyword>
<feature type="compositionally biased region" description="Pro residues" evidence="1">
    <location>
        <begin position="205"/>
        <end position="215"/>
    </location>
</feature>
<organism evidence="2 3">
    <name type="scientific">Favolaschia claudopus</name>
    <dbReference type="NCBI Taxonomy" id="2862362"/>
    <lineage>
        <taxon>Eukaryota</taxon>
        <taxon>Fungi</taxon>
        <taxon>Dikarya</taxon>
        <taxon>Basidiomycota</taxon>
        <taxon>Agaricomycotina</taxon>
        <taxon>Agaricomycetes</taxon>
        <taxon>Agaricomycetidae</taxon>
        <taxon>Agaricales</taxon>
        <taxon>Marasmiineae</taxon>
        <taxon>Mycenaceae</taxon>
        <taxon>Favolaschia</taxon>
    </lineage>
</organism>
<evidence type="ECO:0000313" key="2">
    <source>
        <dbReference type="EMBL" id="KAK6971756.1"/>
    </source>
</evidence>
<proteinExistence type="predicted"/>
<comment type="caution">
    <text evidence="2">The sequence shown here is derived from an EMBL/GenBank/DDBJ whole genome shotgun (WGS) entry which is preliminary data.</text>
</comment>